<dbReference type="PANTHER" id="PTHR47103">
    <property type="entry name" value="DNA-BINDING PROTEIN"/>
    <property type="match status" value="1"/>
</dbReference>
<dbReference type="EMBL" id="JANAWD010000271">
    <property type="protein sequence ID" value="KAJ3482481.1"/>
    <property type="molecule type" value="Genomic_DNA"/>
</dbReference>
<dbReference type="GO" id="GO:0003676">
    <property type="term" value="F:nucleic acid binding"/>
    <property type="evidence" value="ECO:0007669"/>
    <property type="project" value="InterPro"/>
</dbReference>
<dbReference type="Gene3D" id="4.10.60.10">
    <property type="entry name" value="Zinc finger, CCHC-type"/>
    <property type="match status" value="2"/>
</dbReference>
<evidence type="ECO:0000259" key="7">
    <source>
        <dbReference type="PROSITE" id="PS50158"/>
    </source>
</evidence>
<accession>A0AAD5YHM9</accession>
<dbReference type="InterPro" id="IPR036875">
    <property type="entry name" value="Znf_CCHC_sf"/>
</dbReference>
<keyword evidence="3" id="KW-0677">Repeat</keyword>
<feature type="domain" description="CCHC-type" evidence="7">
    <location>
        <begin position="118"/>
        <end position="133"/>
    </location>
</feature>
<feature type="domain" description="CCHC-type" evidence="7">
    <location>
        <begin position="96"/>
        <end position="112"/>
    </location>
</feature>
<comment type="caution">
    <text evidence="8">The sequence shown here is derived from an EMBL/GenBank/DDBJ whole genome shotgun (WGS) entry which is preliminary data.</text>
</comment>
<keyword evidence="1" id="KW-0507">mRNA processing</keyword>
<dbReference type="Pfam" id="PF00098">
    <property type="entry name" value="zf-CCHC"/>
    <property type="match status" value="3"/>
</dbReference>
<evidence type="ECO:0000256" key="6">
    <source>
        <dbReference type="PROSITE-ProRule" id="PRU00047"/>
    </source>
</evidence>
<dbReference type="GO" id="GO:0008270">
    <property type="term" value="F:zinc ion binding"/>
    <property type="evidence" value="ECO:0007669"/>
    <property type="project" value="UniProtKB-KW"/>
</dbReference>
<evidence type="ECO:0000313" key="8">
    <source>
        <dbReference type="EMBL" id="KAJ3482481.1"/>
    </source>
</evidence>
<keyword evidence="2" id="KW-0479">Metal-binding</keyword>
<evidence type="ECO:0000256" key="1">
    <source>
        <dbReference type="ARBA" id="ARBA00022664"/>
    </source>
</evidence>
<evidence type="ECO:0000256" key="3">
    <source>
        <dbReference type="ARBA" id="ARBA00022737"/>
    </source>
</evidence>
<dbReference type="PROSITE" id="PS50158">
    <property type="entry name" value="ZF_CCHC"/>
    <property type="match status" value="2"/>
</dbReference>
<protein>
    <recommendedName>
        <fullName evidence="7">CCHC-type domain-containing protein</fullName>
    </recommendedName>
</protein>
<dbReference type="GO" id="GO:0006397">
    <property type="term" value="P:mRNA processing"/>
    <property type="evidence" value="ECO:0007669"/>
    <property type="project" value="UniProtKB-KW"/>
</dbReference>
<dbReference type="Proteomes" id="UP001212997">
    <property type="component" value="Unassembled WGS sequence"/>
</dbReference>
<dbReference type="AlphaFoldDB" id="A0AAD5YHM9"/>
<dbReference type="SMART" id="SM00343">
    <property type="entry name" value="ZnF_C2HC"/>
    <property type="match status" value="3"/>
</dbReference>
<keyword evidence="5" id="KW-0862">Zinc</keyword>
<evidence type="ECO:0000256" key="5">
    <source>
        <dbReference type="ARBA" id="ARBA00022833"/>
    </source>
</evidence>
<dbReference type="SUPFAM" id="SSF57756">
    <property type="entry name" value="Retrovirus zinc finger-like domains"/>
    <property type="match status" value="1"/>
</dbReference>
<evidence type="ECO:0000256" key="4">
    <source>
        <dbReference type="ARBA" id="ARBA00022771"/>
    </source>
</evidence>
<organism evidence="8 9">
    <name type="scientific">Meripilus lineatus</name>
    <dbReference type="NCBI Taxonomy" id="2056292"/>
    <lineage>
        <taxon>Eukaryota</taxon>
        <taxon>Fungi</taxon>
        <taxon>Dikarya</taxon>
        <taxon>Basidiomycota</taxon>
        <taxon>Agaricomycotina</taxon>
        <taxon>Agaricomycetes</taxon>
        <taxon>Polyporales</taxon>
        <taxon>Meripilaceae</taxon>
        <taxon>Meripilus</taxon>
    </lineage>
</organism>
<dbReference type="InterPro" id="IPR001878">
    <property type="entry name" value="Znf_CCHC"/>
</dbReference>
<proteinExistence type="predicted"/>
<keyword evidence="9" id="KW-1185">Reference proteome</keyword>
<keyword evidence="4 6" id="KW-0863">Zinc-finger</keyword>
<sequence length="141" mass="15158">MEQKAKTCYKCGQEGHIIPLVLEATTSEASLVVEDTAAGEILRQNATAAEKLGTSLAHALMLATVRVMVEEEDTARLVEDHNVPGHMSRDCVQGSKCYNCSQVGHISKDCPQPQKRACYSCGSEGHIARDCPKVAGGEENN</sequence>
<reference evidence="8" key="1">
    <citation type="submission" date="2022-07" db="EMBL/GenBank/DDBJ databases">
        <title>Genome Sequence of Physisporinus lineatus.</title>
        <authorList>
            <person name="Buettner E."/>
        </authorList>
    </citation>
    <scope>NUCLEOTIDE SEQUENCE</scope>
    <source>
        <strain evidence="8">VT162</strain>
    </source>
</reference>
<evidence type="ECO:0000313" key="9">
    <source>
        <dbReference type="Proteomes" id="UP001212997"/>
    </source>
</evidence>
<evidence type="ECO:0000256" key="2">
    <source>
        <dbReference type="ARBA" id="ARBA00022723"/>
    </source>
</evidence>
<gene>
    <name evidence="8" type="ORF">NLI96_g6962</name>
</gene>
<dbReference type="PANTHER" id="PTHR47103:SF8">
    <property type="entry name" value="DNA-BINDING PROTEIN"/>
    <property type="match status" value="1"/>
</dbReference>
<name>A0AAD5YHM9_9APHY</name>